<comment type="caution">
    <text evidence="2">The sequence shown here is derived from an EMBL/GenBank/DDBJ whole genome shotgun (WGS) entry which is preliminary data.</text>
</comment>
<keyword evidence="1" id="KW-0812">Transmembrane</keyword>
<evidence type="ECO:0000256" key="1">
    <source>
        <dbReference type="SAM" id="Phobius"/>
    </source>
</evidence>
<dbReference type="AlphaFoldDB" id="A0A6G0ZFK3"/>
<feature type="transmembrane region" description="Helical" evidence="1">
    <location>
        <begin position="33"/>
        <end position="55"/>
    </location>
</feature>
<sequence length="199" mass="22937">MYADDSVMCCLFPSQCNMYHQTTLVIFWEIMEYLNMMMVIISPIIIVWSIVKIALKLLENKKCKLIEHKVVEKKSIDKRIIEDLGIVKYNYDGDGDKTCSDSDLSVPFKLTSKNDKKPCQLDDSNADSSLPEITEDTCRRNSCNSSDQCFPSSSEDIEYYNHLLNDHSYRPLRKKGKSSKIVPEKKIMREIQETTNSAN</sequence>
<dbReference type="OrthoDB" id="6620098at2759"/>
<evidence type="ECO:0000313" key="2">
    <source>
        <dbReference type="EMBL" id="KAF0769533.1"/>
    </source>
</evidence>
<accession>A0A6G0ZFK3</accession>
<evidence type="ECO:0000313" key="3">
    <source>
        <dbReference type="Proteomes" id="UP000478052"/>
    </source>
</evidence>
<keyword evidence="1" id="KW-1133">Transmembrane helix</keyword>
<protein>
    <submittedName>
        <fullName evidence="2">Uncharacterized protein</fullName>
    </submittedName>
</protein>
<proteinExistence type="predicted"/>
<reference evidence="2 3" key="1">
    <citation type="submission" date="2019-08" db="EMBL/GenBank/DDBJ databases">
        <title>Whole genome of Aphis craccivora.</title>
        <authorList>
            <person name="Voronova N.V."/>
            <person name="Shulinski R.S."/>
            <person name="Bandarenka Y.V."/>
            <person name="Zhorov D.G."/>
            <person name="Warner D."/>
        </authorList>
    </citation>
    <scope>NUCLEOTIDE SEQUENCE [LARGE SCALE GENOMIC DNA]</scope>
    <source>
        <strain evidence="2">180601</strain>
        <tissue evidence="2">Whole Body</tissue>
    </source>
</reference>
<organism evidence="2 3">
    <name type="scientific">Aphis craccivora</name>
    <name type="common">Cowpea aphid</name>
    <dbReference type="NCBI Taxonomy" id="307492"/>
    <lineage>
        <taxon>Eukaryota</taxon>
        <taxon>Metazoa</taxon>
        <taxon>Ecdysozoa</taxon>
        <taxon>Arthropoda</taxon>
        <taxon>Hexapoda</taxon>
        <taxon>Insecta</taxon>
        <taxon>Pterygota</taxon>
        <taxon>Neoptera</taxon>
        <taxon>Paraneoptera</taxon>
        <taxon>Hemiptera</taxon>
        <taxon>Sternorrhyncha</taxon>
        <taxon>Aphidomorpha</taxon>
        <taxon>Aphidoidea</taxon>
        <taxon>Aphididae</taxon>
        <taxon>Aphidini</taxon>
        <taxon>Aphis</taxon>
        <taxon>Aphis</taxon>
    </lineage>
</organism>
<keyword evidence="1" id="KW-0472">Membrane</keyword>
<dbReference type="Proteomes" id="UP000478052">
    <property type="component" value="Unassembled WGS sequence"/>
</dbReference>
<gene>
    <name evidence="2" type="ORF">FWK35_00021209</name>
</gene>
<keyword evidence="3" id="KW-1185">Reference proteome</keyword>
<dbReference type="EMBL" id="VUJU01000583">
    <property type="protein sequence ID" value="KAF0769533.1"/>
    <property type="molecule type" value="Genomic_DNA"/>
</dbReference>
<name>A0A6G0ZFK3_APHCR</name>